<dbReference type="GO" id="GO:0004553">
    <property type="term" value="F:hydrolase activity, hydrolyzing O-glycosyl compounds"/>
    <property type="evidence" value="ECO:0007669"/>
    <property type="project" value="InterPro"/>
</dbReference>
<dbReference type="InterPro" id="IPR000757">
    <property type="entry name" value="Beta-glucanase-like"/>
</dbReference>
<gene>
    <name evidence="3" type="ORF">SAMN05216276_102027</name>
</gene>
<feature type="region of interest" description="Disordered" evidence="1">
    <location>
        <begin position="1"/>
        <end position="20"/>
    </location>
</feature>
<dbReference type="AlphaFoldDB" id="A0A239IM71"/>
<dbReference type="CDD" id="cd00413">
    <property type="entry name" value="Glyco_hydrolase_16"/>
    <property type="match status" value="1"/>
</dbReference>
<dbReference type="InterPro" id="IPR013320">
    <property type="entry name" value="ConA-like_dom_sf"/>
</dbReference>
<dbReference type="SUPFAM" id="SSF49899">
    <property type="entry name" value="Concanavalin A-like lectins/glucanases"/>
    <property type="match status" value="1"/>
</dbReference>
<dbReference type="Pfam" id="PF00722">
    <property type="entry name" value="Glyco_hydro_16"/>
    <property type="match status" value="1"/>
</dbReference>
<name>A0A239IM71_9ACTN</name>
<evidence type="ECO:0000313" key="3">
    <source>
        <dbReference type="EMBL" id="SNS94770.1"/>
    </source>
</evidence>
<evidence type="ECO:0000259" key="2">
    <source>
        <dbReference type="PROSITE" id="PS51762"/>
    </source>
</evidence>
<dbReference type="OrthoDB" id="9809583at2"/>
<dbReference type="EMBL" id="FZOD01000020">
    <property type="protein sequence ID" value="SNS94770.1"/>
    <property type="molecule type" value="Genomic_DNA"/>
</dbReference>
<reference evidence="3 4" key="1">
    <citation type="submission" date="2017-06" db="EMBL/GenBank/DDBJ databases">
        <authorList>
            <person name="Kim H.J."/>
            <person name="Triplett B.A."/>
        </authorList>
    </citation>
    <scope>NUCLEOTIDE SEQUENCE [LARGE SCALE GENOMIC DNA]</scope>
    <source>
        <strain evidence="3 4">CGMCC 4.2132</strain>
    </source>
</reference>
<evidence type="ECO:0000313" key="4">
    <source>
        <dbReference type="Proteomes" id="UP000198282"/>
    </source>
</evidence>
<dbReference type="PROSITE" id="PS51762">
    <property type="entry name" value="GH16_2"/>
    <property type="match status" value="1"/>
</dbReference>
<dbReference type="Proteomes" id="UP000198282">
    <property type="component" value="Unassembled WGS sequence"/>
</dbReference>
<protein>
    <submittedName>
        <fullName evidence="3">Licheninase</fullName>
    </submittedName>
</protein>
<keyword evidence="4" id="KW-1185">Reference proteome</keyword>
<organism evidence="3 4">
    <name type="scientific">Streptosporangium subroseum</name>
    <dbReference type="NCBI Taxonomy" id="106412"/>
    <lineage>
        <taxon>Bacteria</taxon>
        <taxon>Bacillati</taxon>
        <taxon>Actinomycetota</taxon>
        <taxon>Actinomycetes</taxon>
        <taxon>Streptosporangiales</taxon>
        <taxon>Streptosporangiaceae</taxon>
        <taxon>Streptosporangium</taxon>
    </lineage>
</organism>
<dbReference type="Gene3D" id="2.60.120.200">
    <property type="match status" value="1"/>
</dbReference>
<proteinExistence type="predicted"/>
<accession>A0A239IM71</accession>
<sequence>MGLRAARHRRSLDTKHVRSLGSHTGQERLLELQSLHPLRQIVGRTTMISRFHARVAVLSMVTALAVSTLSAAQGEAATGTAGACSPVTGDVSAAQALAWGAPTWCAEFDDAVDPADWVFYDSPGHAGNGRRSPEQLYLGNGALYLHGRPDGTTAGLATKHDQTYGRWETRVRLYPGAGSYHPVVLLWPKEGGGAVRSSTSEEVNFLEVINDPDRQRPNFFLHTPQGQEQASANVDMTTWHTYAVENTQSGVVGYLDGQEWFRSPNATHSPMSVCLQLDWFPGQGSEGEAWMEVDWLRIYPLQAADTG</sequence>
<dbReference type="GO" id="GO:0005975">
    <property type="term" value="P:carbohydrate metabolic process"/>
    <property type="evidence" value="ECO:0007669"/>
    <property type="project" value="InterPro"/>
</dbReference>
<evidence type="ECO:0000256" key="1">
    <source>
        <dbReference type="SAM" id="MobiDB-lite"/>
    </source>
</evidence>
<feature type="compositionally biased region" description="Basic residues" evidence="1">
    <location>
        <begin position="1"/>
        <end position="10"/>
    </location>
</feature>
<feature type="domain" description="GH16" evidence="2">
    <location>
        <begin position="106"/>
        <end position="304"/>
    </location>
</feature>